<keyword evidence="4" id="KW-0175">Coiled coil</keyword>
<name>A0A6P7JEY1_9TELE</name>
<dbReference type="GO" id="GO:0005737">
    <property type="term" value="C:cytoplasm"/>
    <property type="evidence" value="ECO:0007669"/>
    <property type="project" value="UniProtKB-SubCell"/>
</dbReference>
<accession>A0A6P7JEY1</accession>
<proteinExistence type="predicted"/>
<evidence type="ECO:0000256" key="5">
    <source>
        <dbReference type="SAM" id="MobiDB-lite"/>
    </source>
</evidence>
<feature type="region of interest" description="Disordered" evidence="5">
    <location>
        <begin position="72"/>
        <end position="103"/>
    </location>
</feature>
<dbReference type="GO" id="GO:0005813">
    <property type="term" value="C:centrosome"/>
    <property type="evidence" value="ECO:0007669"/>
    <property type="project" value="TreeGrafter"/>
</dbReference>
<dbReference type="OrthoDB" id="6344460at2759"/>
<feature type="compositionally biased region" description="Basic and acidic residues" evidence="5">
    <location>
        <begin position="1"/>
        <end position="51"/>
    </location>
</feature>
<feature type="compositionally biased region" description="Basic and acidic residues" evidence="5">
    <location>
        <begin position="84"/>
        <end position="103"/>
    </location>
</feature>
<feature type="region of interest" description="Disordered" evidence="5">
    <location>
        <begin position="1"/>
        <end position="55"/>
    </location>
</feature>
<dbReference type="Proteomes" id="UP000515145">
    <property type="component" value="Chromosome 13"/>
</dbReference>
<evidence type="ECO:0000256" key="4">
    <source>
        <dbReference type="ARBA" id="ARBA00023054"/>
    </source>
</evidence>
<dbReference type="GeneID" id="114444733"/>
<sequence>MRVEKAQARELTHRAREERSEAKEEAQRLREERDKAREESRRAKEEKEGLESKVALLQERCDRLSRRIGELELSAGVNNSLRSEQNKKKAEKVTAPSSDERDAWLTVEGLDDPPLSPAPDSHSSMDDFGRYLSSHSASIHKTKLFLERESSRLMERQTALQAAQTSSTQVPSHQGGVTEGMITNLQQEAMNVAALQRTVQTGNTLLRRKEEQLQQLESSRAEEPHFEDLSRLAGNRKATFDVTESDLSNPVDPPDGAGGLPTVPAKIQESLQQISGQLNTVLGALGSLAQRHSTTAYSAIPVPLSHPHSYPFPNTSTSASVIPQMHNLDPNLLTPPPPVRLLEPTWAWAPQSSSTANPLFSTPISSELRTSLIADGARFSLEHLLPQCIQAQGAPRPTHHTLLLVNIAVACDPHRNQWPWMARGCRD</sequence>
<keyword evidence="6" id="KW-1185">Reference proteome</keyword>
<dbReference type="InterPro" id="IPR051841">
    <property type="entry name" value="MT-Golgi_org_protein"/>
</dbReference>
<reference evidence="7" key="1">
    <citation type="submission" date="2025-08" db="UniProtKB">
        <authorList>
            <consortium name="RefSeq"/>
        </authorList>
    </citation>
    <scope>IDENTIFICATION</scope>
</reference>
<gene>
    <name evidence="7" type="primary">LOC114444733</name>
</gene>
<keyword evidence="3" id="KW-0597">Phosphoprotein</keyword>
<protein>
    <submittedName>
        <fullName evidence="7">Centrosomal protein of 164 kDa-like isoform X1</fullName>
    </submittedName>
</protein>
<dbReference type="PANTHER" id="PTHR18902">
    <property type="entry name" value="NUCLEAR MITOTIC APPARATUS PROTEIN 1-RELATED"/>
    <property type="match status" value="1"/>
</dbReference>
<organism evidence="6 7">
    <name type="scientific">Parambassis ranga</name>
    <name type="common">Indian glassy fish</name>
    <dbReference type="NCBI Taxonomy" id="210632"/>
    <lineage>
        <taxon>Eukaryota</taxon>
        <taxon>Metazoa</taxon>
        <taxon>Chordata</taxon>
        <taxon>Craniata</taxon>
        <taxon>Vertebrata</taxon>
        <taxon>Euteleostomi</taxon>
        <taxon>Actinopterygii</taxon>
        <taxon>Neopterygii</taxon>
        <taxon>Teleostei</taxon>
        <taxon>Neoteleostei</taxon>
        <taxon>Acanthomorphata</taxon>
        <taxon>Ovalentaria</taxon>
        <taxon>Ambassidae</taxon>
        <taxon>Parambassis</taxon>
    </lineage>
</organism>
<evidence type="ECO:0000256" key="2">
    <source>
        <dbReference type="ARBA" id="ARBA00022490"/>
    </source>
</evidence>
<evidence type="ECO:0000256" key="3">
    <source>
        <dbReference type="ARBA" id="ARBA00022553"/>
    </source>
</evidence>
<dbReference type="GO" id="GO:0005814">
    <property type="term" value="C:centriole"/>
    <property type="evidence" value="ECO:0007669"/>
    <property type="project" value="TreeGrafter"/>
</dbReference>
<feature type="compositionally biased region" description="Basic and acidic residues" evidence="5">
    <location>
        <begin position="219"/>
        <end position="230"/>
    </location>
</feature>
<dbReference type="PANTHER" id="PTHR18902:SF27">
    <property type="entry name" value="CENTROSOMAL PROTEIN OF 164 KDA"/>
    <property type="match status" value="1"/>
</dbReference>
<evidence type="ECO:0000313" key="6">
    <source>
        <dbReference type="Proteomes" id="UP000515145"/>
    </source>
</evidence>
<keyword evidence="2" id="KW-0963">Cytoplasm</keyword>
<evidence type="ECO:0000256" key="1">
    <source>
        <dbReference type="ARBA" id="ARBA00004496"/>
    </source>
</evidence>
<evidence type="ECO:0000313" key="7">
    <source>
        <dbReference type="RefSeq" id="XP_028275313.1"/>
    </source>
</evidence>
<comment type="subcellular location">
    <subcellularLocation>
        <location evidence="1">Cytoplasm</location>
    </subcellularLocation>
</comment>
<dbReference type="RefSeq" id="XP_028275313.1">
    <property type="nucleotide sequence ID" value="XM_028419512.1"/>
</dbReference>
<dbReference type="GO" id="GO:0060271">
    <property type="term" value="P:cilium assembly"/>
    <property type="evidence" value="ECO:0007669"/>
    <property type="project" value="TreeGrafter"/>
</dbReference>
<dbReference type="GO" id="GO:0097539">
    <property type="term" value="C:ciliary transition fiber"/>
    <property type="evidence" value="ECO:0007669"/>
    <property type="project" value="TreeGrafter"/>
</dbReference>
<feature type="region of interest" description="Disordered" evidence="5">
    <location>
        <begin position="212"/>
        <end position="233"/>
    </location>
</feature>
<dbReference type="AlphaFoldDB" id="A0A6P7JEY1"/>